<protein>
    <submittedName>
        <fullName evidence="2">Glycosyltransferase</fullName>
        <ecNumber evidence="2">2.4.-.-</ecNumber>
    </submittedName>
</protein>
<dbReference type="Gene3D" id="3.90.550.10">
    <property type="entry name" value="Spore Coat Polysaccharide Biosynthesis Protein SpsA, Chain A"/>
    <property type="match status" value="1"/>
</dbReference>
<keyword evidence="2" id="KW-0328">Glycosyltransferase</keyword>
<dbReference type="RefSeq" id="WP_378015845.1">
    <property type="nucleotide sequence ID" value="NZ_JBHSKT010000001.1"/>
</dbReference>
<proteinExistence type="predicted"/>
<reference evidence="3" key="1">
    <citation type="journal article" date="2019" name="Int. J. Syst. Evol. Microbiol.">
        <title>The Global Catalogue of Microorganisms (GCM) 10K type strain sequencing project: providing services to taxonomists for standard genome sequencing and annotation.</title>
        <authorList>
            <consortium name="The Broad Institute Genomics Platform"/>
            <consortium name="The Broad Institute Genome Sequencing Center for Infectious Disease"/>
            <person name="Wu L."/>
            <person name="Ma J."/>
        </authorList>
    </citation>
    <scope>NUCLEOTIDE SEQUENCE [LARGE SCALE GENOMIC DNA]</scope>
    <source>
        <strain evidence="3">KACC 12602</strain>
    </source>
</reference>
<dbReference type="Proteomes" id="UP001596161">
    <property type="component" value="Unassembled WGS sequence"/>
</dbReference>
<evidence type="ECO:0000313" key="2">
    <source>
        <dbReference type="EMBL" id="MFC5269468.1"/>
    </source>
</evidence>
<dbReference type="Pfam" id="PF00535">
    <property type="entry name" value="Glycos_transf_2"/>
    <property type="match status" value="1"/>
</dbReference>
<evidence type="ECO:0000313" key="3">
    <source>
        <dbReference type="Proteomes" id="UP001596161"/>
    </source>
</evidence>
<keyword evidence="3" id="KW-1185">Reference proteome</keyword>
<dbReference type="InterPro" id="IPR001173">
    <property type="entry name" value="Glyco_trans_2-like"/>
</dbReference>
<dbReference type="SUPFAM" id="SSF53448">
    <property type="entry name" value="Nucleotide-diphospho-sugar transferases"/>
    <property type="match status" value="1"/>
</dbReference>
<name>A0ABW0E5D7_9BACT</name>
<feature type="domain" description="Glycosyltransferase 2-like" evidence="1">
    <location>
        <begin position="6"/>
        <end position="176"/>
    </location>
</feature>
<dbReference type="PANTHER" id="PTHR43685:SF2">
    <property type="entry name" value="GLYCOSYLTRANSFERASE 2-LIKE DOMAIN-CONTAINING PROTEIN"/>
    <property type="match status" value="1"/>
</dbReference>
<gene>
    <name evidence="2" type="ORF">ACFPIB_02525</name>
</gene>
<evidence type="ECO:0000259" key="1">
    <source>
        <dbReference type="Pfam" id="PF00535"/>
    </source>
</evidence>
<keyword evidence="2" id="KW-0808">Transferase</keyword>
<sequence>MEAGVSVIICTYNGAALLPETLRHLALQNVPPEIPWEVIVIDNASTDQSAIVAASVWESFGNKTPFSLLPQPEPGLTYARELGLAKARYEFVLFCDDDNWLCPDYVTRAYKLMMQHPEIGMLGGYGELVFQEKPPHWAKNSRLVASGPQAFRSGKVSRNVVYGAGSVMRRTAFDTLLKAGFRSRLTDRKGASLSSGGDYELCFALALAGYTIWYHDRLIFRHFIPAKRLTREYHERYFRESAQSFSALIPYRFVANKDCTTITKFHFQYAKTVANYTLKLLPALVKRLLLPGSLKSAQTNELAYISLKAKLLSFRNYRIMLQNFRELLVFKQQFQRTEKLRPQPINSETTLLSENLRNY</sequence>
<dbReference type="EC" id="2.4.-.-" evidence="2"/>
<dbReference type="GO" id="GO:0016757">
    <property type="term" value="F:glycosyltransferase activity"/>
    <property type="evidence" value="ECO:0007669"/>
    <property type="project" value="UniProtKB-KW"/>
</dbReference>
<comment type="caution">
    <text evidence="2">The sequence shown here is derived from an EMBL/GenBank/DDBJ whole genome shotgun (WGS) entry which is preliminary data.</text>
</comment>
<dbReference type="EMBL" id="JBHSKT010000001">
    <property type="protein sequence ID" value="MFC5269468.1"/>
    <property type="molecule type" value="Genomic_DNA"/>
</dbReference>
<dbReference type="InterPro" id="IPR029044">
    <property type="entry name" value="Nucleotide-diphossugar_trans"/>
</dbReference>
<dbReference type="InterPro" id="IPR050834">
    <property type="entry name" value="Glycosyltransf_2"/>
</dbReference>
<accession>A0ABW0E5D7</accession>
<organism evidence="2 3">
    <name type="scientific">Adhaeribacter terreus</name>
    <dbReference type="NCBI Taxonomy" id="529703"/>
    <lineage>
        <taxon>Bacteria</taxon>
        <taxon>Pseudomonadati</taxon>
        <taxon>Bacteroidota</taxon>
        <taxon>Cytophagia</taxon>
        <taxon>Cytophagales</taxon>
        <taxon>Hymenobacteraceae</taxon>
        <taxon>Adhaeribacter</taxon>
    </lineage>
</organism>
<dbReference type="CDD" id="cd00761">
    <property type="entry name" value="Glyco_tranf_GTA_type"/>
    <property type="match status" value="1"/>
</dbReference>
<dbReference type="PANTHER" id="PTHR43685">
    <property type="entry name" value="GLYCOSYLTRANSFERASE"/>
    <property type="match status" value="1"/>
</dbReference>